<dbReference type="EnsemblPlants" id="AES65428">
    <property type="protein sequence ID" value="AES65428"/>
    <property type="gene ID" value="MTR_2g039320"/>
</dbReference>
<dbReference type="InterPro" id="IPR025520">
    <property type="entry name" value="DUF4408"/>
</dbReference>
<keyword evidence="1" id="KW-1133">Transmembrane helix</keyword>
<reference evidence="3" key="2">
    <citation type="submission" date="2007-03" db="EMBL/GenBank/DDBJ databases">
        <authorList>
            <consortium name="The International Medicago Genome Annotation Group"/>
        </authorList>
    </citation>
    <scope>NUCLEOTIDE SEQUENCE</scope>
</reference>
<evidence type="ECO:0000313" key="5">
    <source>
        <dbReference type="EnsemblPlants" id="AES65428"/>
    </source>
</evidence>
<dbReference type="HOGENOM" id="CLU_063778_1_0_1"/>
<reference evidence="4 6" key="4">
    <citation type="journal article" date="2014" name="BMC Genomics">
        <title>An improved genome release (version Mt4.0) for the model legume Medicago truncatula.</title>
        <authorList>
            <person name="Tang H."/>
            <person name="Krishnakumar V."/>
            <person name="Bidwell S."/>
            <person name="Rosen B."/>
            <person name="Chan A."/>
            <person name="Zhou S."/>
            <person name="Gentzbittel L."/>
            <person name="Childs K.L."/>
            <person name="Yandell M."/>
            <person name="Gundlach H."/>
            <person name="Mayer K.F."/>
            <person name="Schwartz D.C."/>
            <person name="Town C.D."/>
        </authorList>
    </citation>
    <scope>GENOME REANNOTATION</scope>
    <source>
        <strain evidence="5 6">cv. Jemalong A17</strain>
    </source>
</reference>
<evidence type="ECO:0000313" key="4">
    <source>
        <dbReference type="EMBL" id="AES65428.1"/>
    </source>
</evidence>
<dbReference type="OMA" id="SCEIANP"/>
<dbReference type="AlphaFoldDB" id="A2Q545"/>
<dbReference type="EMBL" id="AC160012">
    <property type="protein sequence ID" value="ABN08745.1"/>
    <property type="molecule type" value="Genomic_DNA"/>
</dbReference>
<dbReference type="PANTHER" id="PTHR33098:SF57">
    <property type="entry name" value="DUF4408 DOMAIN PROTEIN"/>
    <property type="match status" value="1"/>
</dbReference>
<reference evidence="3" key="1">
    <citation type="submission" date="2005-04" db="EMBL/GenBank/DDBJ databases">
        <authorList>
            <person name="Town C.D."/>
        </authorList>
    </citation>
    <scope>NUCLEOTIDE SEQUENCE</scope>
</reference>
<feature type="transmembrane region" description="Helical" evidence="1">
    <location>
        <begin position="12"/>
        <end position="35"/>
    </location>
</feature>
<dbReference type="Pfam" id="PF05553">
    <property type="entry name" value="DUF761"/>
    <property type="match status" value="1"/>
</dbReference>
<dbReference type="PANTHER" id="PTHR33098">
    <property type="entry name" value="COTTON FIBER (DUF761)"/>
    <property type="match status" value="1"/>
</dbReference>
<dbReference type="InterPro" id="IPR008480">
    <property type="entry name" value="DUF761_pln"/>
</dbReference>
<reference evidence="5" key="5">
    <citation type="submission" date="2015-04" db="UniProtKB">
        <authorList>
            <consortium name="EnsemblPlants"/>
        </authorList>
    </citation>
    <scope>IDENTIFICATION</scope>
    <source>
        <strain evidence="5">cv. Jemalong A17</strain>
    </source>
</reference>
<keyword evidence="1" id="KW-0472">Membrane</keyword>
<name>A2Q545_MEDTR</name>
<keyword evidence="6" id="KW-1185">Reference proteome</keyword>
<evidence type="ECO:0000313" key="6">
    <source>
        <dbReference type="Proteomes" id="UP000002051"/>
    </source>
</evidence>
<keyword evidence="1" id="KW-0812">Transmembrane</keyword>
<accession>A2Q545</accession>
<gene>
    <name evidence="4" type="ordered locus">MTR_2g039320</name>
    <name evidence="3" type="ORF">MtrDRAFT_AC160012g4v2</name>
</gene>
<dbReference type="PaxDb" id="3880-AES65428"/>
<evidence type="ECO:0000259" key="2">
    <source>
        <dbReference type="Pfam" id="PF14364"/>
    </source>
</evidence>
<feature type="domain" description="DUF4408" evidence="2">
    <location>
        <begin position="8"/>
        <end position="39"/>
    </location>
</feature>
<dbReference type="STRING" id="3880.A2Q545"/>
<dbReference type="EMBL" id="CM001218">
    <property type="protein sequence ID" value="AES65428.1"/>
    <property type="molecule type" value="Genomic_DNA"/>
</dbReference>
<reference evidence="4 6" key="3">
    <citation type="journal article" date="2011" name="Nature">
        <title>The Medicago genome provides insight into the evolution of rhizobial symbioses.</title>
        <authorList>
            <person name="Young N.D."/>
            <person name="Debelle F."/>
            <person name="Oldroyd G.E."/>
            <person name="Geurts R."/>
            <person name="Cannon S.B."/>
            <person name="Udvardi M.K."/>
            <person name="Benedito V.A."/>
            <person name="Mayer K.F."/>
            <person name="Gouzy J."/>
            <person name="Schoof H."/>
            <person name="Van de Peer Y."/>
            <person name="Proost S."/>
            <person name="Cook D.R."/>
            <person name="Meyers B.C."/>
            <person name="Spannagl M."/>
            <person name="Cheung F."/>
            <person name="De Mita S."/>
            <person name="Krishnakumar V."/>
            <person name="Gundlach H."/>
            <person name="Zhou S."/>
            <person name="Mudge J."/>
            <person name="Bharti A.K."/>
            <person name="Murray J.D."/>
            <person name="Naoumkina M.A."/>
            <person name="Rosen B."/>
            <person name="Silverstein K.A."/>
            <person name="Tang H."/>
            <person name="Rombauts S."/>
            <person name="Zhao P.X."/>
            <person name="Zhou P."/>
            <person name="Barbe V."/>
            <person name="Bardou P."/>
            <person name="Bechner M."/>
            <person name="Bellec A."/>
            <person name="Berger A."/>
            <person name="Berges H."/>
            <person name="Bidwell S."/>
            <person name="Bisseling T."/>
            <person name="Choisne N."/>
            <person name="Couloux A."/>
            <person name="Denny R."/>
            <person name="Deshpande S."/>
            <person name="Dai X."/>
            <person name="Doyle J.J."/>
            <person name="Dudez A.M."/>
            <person name="Farmer A.D."/>
            <person name="Fouteau S."/>
            <person name="Franken C."/>
            <person name="Gibelin C."/>
            <person name="Gish J."/>
            <person name="Goldstein S."/>
            <person name="Gonzalez A.J."/>
            <person name="Green P.J."/>
            <person name="Hallab A."/>
            <person name="Hartog M."/>
            <person name="Hua A."/>
            <person name="Humphray S.J."/>
            <person name="Jeong D.H."/>
            <person name="Jing Y."/>
            <person name="Jocker A."/>
            <person name="Kenton S.M."/>
            <person name="Kim D.J."/>
            <person name="Klee K."/>
            <person name="Lai H."/>
            <person name="Lang C."/>
            <person name="Lin S."/>
            <person name="Macmil S.L."/>
            <person name="Magdelenat G."/>
            <person name="Matthews L."/>
            <person name="McCorrison J."/>
            <person name="Monaghan E.L."/>
            <person name="Mun J.H."/>
            <person name="Najar F.Z."/>
            <person name="Nicholson C."/>
            <person name="Noirot C."/>
            <person name="O'Bleness M."/>
            <person name="Paule C.R."/>
            <person name="Poulain J."/>
            <person name="Prion F."/>
            <person name="Qin B."/>
            <person name="Qu C."/>
            <person name="Retzel E.F."/>
            <person name="Riddle C."/>
            <person name="Sallet E."/>
            <person name="Samain S."/>
            <person name="Samson N."/>
            <person name="Sanders I."/>
            <person name="Saurat O."/>
            <person name="Scarpelli C."/>
            <person name="Schiex T."/>
            <person name="Segurens B."/>
            <person name="Severin A.J."/>
            <person name="Sherrier D.J."/>
            <person name="Shi R."/>
            <person name="Sims S."/>
            <person name="Singer S.R."/>
            <person name="Sinharoy S."/>
            <person name="Sterck L."/>
            <person name="Viollet A."/>
            <person name="Wang B.B."/>
            <person name="Wang K."/>
            <person name="Wang M."/>
            <person name="Wang X."/>
            <person name="Warfsmann J."/>
            <person name="Weissenbach J."/>
            <person name="White D.D."/>
            <person name="White J.D."/>
            <person name="Wiley G.B."/>
            <person name="Wincker P."/>
            <person name="Xing Y."/>
            <person name="Yang L."/>
            <person name="Yao Z."/>
            <person name="Ying F."/>
            <person name="Zhai J."/>
            <person name="Zhou L."/>
            <person name="Zuber A."/>
            <person name="Denarie J."/>
            <person name="Dixon R.A."/>
            <person name="May G.D."/>
            <person name="Schwartz D.C."/>
            <person name="Rogers J."/>
            <person name="Quetier F."/>
            <person name="Town C.D."/>
            <person name="Roe B.A."/>
        </authorList>
    </citation>
    <scope>NUCLEOTIDE SEQUENCE [LARGE SCALE GENOMIC DNA]</scope>
    <source>
        <strain evidence="4">A17</strain>
        <strain evidence="5 6">cv. Jemalong A17</strain>
    </source>
</reference>
<dbReference type="Pfam" id="PF14364">
    <property type="entry name" value="DUF4408"/>
    <property type="match status" value="1"/>
</dbReference>
<organism evidence="3">
    <name type="scientific">Medicago truncatula</name>
    <name type="common">Barrel medic</name>
    <name type="synonym">Medicago tribuloides</name>
    <dbReference type="NCBI Taxonomy" id="3880"/>
    <lineage>
        <taxon>Eukaryota</taxon>
        <taxon>Viridiplantae</taxon>
        <taxon>Streptophyta</taxon>
        <taxon>Embryophyta</taxon>
        <taxon>Tracheophyta</taxon>
        <taxon>Spermatophyta</taxon>
        <taxon>Magnoliopsida</taxon>
        <taxon>eudicotyledons</taxon>
        <taxon>Gunneridae</taxon>
        <taxon>Pentapetalae</taxon>
        <taxon>rosids</taxon>
        <taxon>fabids</taxon>
        <taxon>Fabales</taxon>
        <taxon>Fabaceae</taxon>
        <taxon>Papilionoideae</taxon>
        <taxon>50 kb inversion clade</taxon>
        <taxon>NPAAA clade</taxon>
        <taxon>Hologalegina</taxon>
        <taxon>IRL clade</taxon>
        <taxon>Trifolieae</taxon>
        <taxon>Medicago</taxon>
    </lineage>
</organism>
<evidence type="ECO:0000313" key="3">
    <source>
        <dbReference type="EMBL" id="ABN08745.1"/>
    </source>
</evidence>
<proteinExistence type="predicted"/>
<evidence type="ECO:0000256" key="1">
    <source>
        <dbReference type="SAM" id="Phobius"/>
    </source>
</evidence>
<sequence length="222" mass="25059">MGEEDSVSIYDIIVSWLSPSFIFLIVNLVIGTIAITSHFATQKKRQPNSPLELVRSSSSIFGRVTSFGLSCCKFEPASAASTTTTTPEETQVEQVQNQDLTQLNRTISSTLLDRVKSIDLGLSKTEMKGGLGNSTPLIRAPSLLERLMSGNFRRLDSVKVVEEEKKAESEVELKPEREIVRGRVEEEEVDAKADDFIKRFKQQLRLERLDSILRYRDILHRN</sequence>
<protein>
    <submittedName>
        <fullName evidence="4">DUF4408 domain protein</fullName>
    </submittedName>
</protein>
<dbReference type="Proteomes" id="UP000002051">
    <property type="component" value="Chromosome 2"/>
</dbReference>
<dbReference type="ExpressionAtlas" id="A2Q545">
    <property type="expression patterns" value="differential"/>
</dbReference>